<feature type="domain" description="Major facilitator superfamily (MFS) profile" evidence="17">
    <location>
        <begin position="55"/>
        <end position="505"/>
    </location>
</feature>
<evidence type="ECO:0000256" key="9">
    <source>
        <dbReference type="ARBA" id="ARBA00044656"/>
    </source>
</evidence>
<keyword evidence="14" id="KW-0813">Transport</keyword>
<dbReference type="AlphaFoldDB" id="K3X4S4"/>
<accession>K3X4S4</accession>
<comment type="catalytic activity">
    <reaction evidence="12">
        <text>D-fructose(out) = D-fructose(in)</text>
        <dbReference type="Rhea" id="RHEA:60372"/>
        <dbReference type="ChEBI" id="CHEBI:37721"/>
    </reaction>
    <physiologicalReaction direction="left-to-right" evidence="12">
        <dbReference type="Rhea" id="RHEA:60373"/>
    </physiologicalReaction>
</comment>
<feature type="transmembrane region" description="Helical" evidence="16">
    <location>
        <begin position="416"/>
        <end position="440"/>
    </location>
</feature>
<dbReference type="PROSITE" id="PS50850">
    <property type="entry name" value="MFS"/>
    <property type="match status" value="1"/>
</dbReference>
<evidence type="ECO:0000313" key="19">
    <source>
        <dbReference type="Proteomes" id="UP000019132"/>
    </source>
</evidence>
<evidence type="ECO:0000256" key="2">
    <source>
        <dbReference type="ARBA" id="ARBA00010992"/>
    </source>
</evidence>
<feature type="transmembrane region" description="Helical" evidence="16">
    <location>
        <begin position="347"/>
        <end position="365"/>
    </location>
</feature>
<comment type="subunit">
    <text evidence="3">Homodimer.</text>
</comment>
<dbReference type="SUPFAM" id="SSF103473">
    <property type="entry name" value="MFS general substrate transporter"/>
    <property type="match status" value="1"/>
</dbReference>
<evidence type="ECO:0000256" key="10">
    <source>
        <dbReference type="ARBA" id="ARBA00044662"/>
    </source>
</evidence>
<evidence type="ECO:0000256" key="4">
    <source>
        <dbReference type="ARBA" id="ARBA00022692"/>
    </source>
</evidence>
<comment type="catalytic activity">
    <reaction evidence="7">
        <text>D-galactose(in) = D-galactose(out)</text>
        <dbReference type="Rhea" id="RHEA:34915"/>
        <dbReference type="ChEBI" id="CHEBI:4139"/>
    </reaction>
    <physiologicalReaction direction="right-to-left" evidence="7">
        <dbReference type="Rhea" id="RHEA:34917"/>
    </physiologicalReaction>
</comment>
<dbReference type="PROSITE" id="PS00216">
    <property type="entry name" value="SUGAR_TRANSPORT_1"/>
    <property type="match status" value="1"/>
</dbReference>
<comment type="catalytic activity">
    <reaction evidence="8">
        <text>D-glucose(out) = D-glucose(in)</text>
        <dbReference type="Rhea" id="RHEA:60376"/>
        <dbReference type="ChEBI" id="CHEBI:4167"/>
    </reaction>
    <physiologicalReaction direction="left-to-right" evidence="8">
        <dbReference type="Rhea" id="RHEA:60377"/>
    </physiologicalReaction>
</comment>
<dbReference type="PANTHER" id="PTHR48022:SF2">
    <property type="entry name" value="PLASTIDIC GLUCOSE TRANSPORTER 4"/>
    <property type="match status" value="1"/>
</dbReference>
<dbReference type="HOGENOM" id="CLU_001265_30_5_1"/>
<dbReference type="FunFam" id="1.20.1250.20:FF:000129">
    <property type="entry name" value="Major Facilitator Superfamily (MFS)"/>
    <property type="match status" value="1"/>
</dbReference>
<dbReference type="EMBL" id="GL376601">
    <property type="status" value="NOT_ANNOTATED_CDS"/>
    <property type="molecule type" value="Genomic_DNA"/>
</dbReference>
<organism evidence="18 19">
    <name type="scientific">Globisporangium ultimum (strain ATCC 200006 / CBS 805.95 / DAOM BR144)</name>
    <name type="common">Pythium ultimum</name>
    <dbReference type="NCBI Taxonomy" id="431595"/>
    <lineage>
        <taxon>Eukaryota</taxon>
        <taxon>Sar</taxon>
        <taxon>Stramenopiles</taxon>
        <taxon>Oomycota</taxon>
        <taxon>Peronosporomycetes</taxon>
        <taxon>Pythiales</taxon>
        <taxon>Pythiaceae</taxon>
        <taxon>Globisporangium</taxon>
    </lineage>
</organism>
<dbReference type="InterPro" id="IPR005828">
    <property type="entry name" value="MFS_sugar_transport-like"/>
</dbReference>
<comment type="subcellular location">
    <subcellularLocation>
        <location evidence="1">Membrane</location>
        <topology evidence="1">Multi-pass membrane protein</topology>
    </subcellularLocation>
</comment>
<protein>
    <recommendedName>
        <fullName evidence="13">Hexose transporter 1</fullName>
    </recommendedName>
</protein>
<dbReference type="InterPro" id="IPR050360">
    <property type="entry name" value="MFS_Sugar_Transporters"/>
</dbReference>
<feature type="transmembrane region" description="Helical" evidence="16">
    <location>
        <begin position="202"/>
        <end position="225"/>
    </location>
</feature>
<evidence type="ECO:0000256" key="11">
    <source>
        <dbReference type="ARBA" id="ARBA00044668"/>
    </source>
</evidence>
<dbReference type="STRING" id="431595.K3X4S4"/>
<feature type="transmembrane region" description="Helical" evidence="16">
    <location>
        <begin position="237"/>
        <end position="254"/>
    </location>
</feature>
<comment type="catalytic activity">
    <reaction evidence="10">
        <text>D-mannose(out) = D-mannose(in)</text>
        <dbReference type="Rhea" id="RHEA:78391"/>
        <dbReference type="ChEBI" id="CHEBI:4208"/>
    </reaction>
    <physiologicalReaction direction="left-to-right" evidence="10">
        <dbReference type="Rhea" id="RHEA:78392"/>
    </physiologicalReaction>
</comment>
<keyword evidence="4 16" id="KW-0812">Transmembrane</keyword>
<sequence length="552" mass="61143">MTAGMVAFNNYVDWDSDDSSDTGASATTARRRQRQAERQAERQAKEGARTYAIAVCIFASLGGLYFGYDQGVTGGVLVMRSFLDDFCVGWHGQTYEDCTAKSTALPERWLDFTLWYNMTYNIGCIFGALLGGYIADEFGRRITIFNAGLLFCIGTSWICVCPAQAHNSMLIARVLQGVGVGNSSFSLPIYGAEMSPKELRGFLSGFMQMTVVTGLLLANVVNAVVKNHDRGWRITNGVSMGAPIIVMFGIFFVPESPRWTYQNRGKDAAEAVLQRLRQHDNVARELQAIGDQIVRDGKVARWSELLEPSVFKRVTITMFLQVLQQATGINPMFAYGGLIFKDVVGDGIMSVLVLSIVNFVSTIPAMRWVDTFGRRQLLLVGAVGMFLGHIVAGITFTLGCDGNTDDSGCSKGAGYIIIMGAAFFIFNFAVSWGPVCWIYPAEIFPLNVRAKAVSLSTMANWVMGVCMTWVVKLFPSLNINGVFFLFGAMCIASGVFVYFLCPETKGMLLEDIEALFQTKQRTQRRRKNHNRSNNNNNTHSRSRRYRSMETPV</sequence>
<dbReference type="eggNOG" id="KOG0254">
    <property type="taxonomic scope" value="Eukaryota"/>
</dbReference>
<feature type="transmembrane region" description="Helical" evidence="16">
    <location>
        <begin position="477"/>
        <end position="501"/>
    </location>
</feature>
<evidence type="ECO:0000256" key="13">
    <source>
        <dbReference type="ARBA" id="ARBA00044780"/>
    </source>
</evidence>
<evidence type="ECO:0000313" key="18">
    <source>
        <dbReference type="EnsemblProtists" id="PYU1_T012223"/>
    </source>
</evidence>
<feature type="compositionally biased region" description="Basic residues" evidence="15">
    <location>
        <begin position="521"/>
        <end position="530"/>
    </location>
</feature>
<evidence type="ECO:0000256" key="15">
    <source>
        <dbReference type="SAM" id="MobiDB-lite"/>
    </source>
</evidence>
<feature type="region of interest" description="Disordered" evidence="15">
    <location>
        <begin position="520"/>
        <end position="552"/>
    </location>
</feature>
<feature type="transmembrane region" description="Helical" evidence="16">
    <location>
        <begin position="114"/>
        <end position="135"/>
    </location>
</feature>
<evidence type="ECO:0000256" key="8">
    <source>
        <dbReference type="ARBA" id="ARBA00044648"/>
    </source>
</evidence>
<evidence type="ECO:0000256" key="16">
    <source>
        <dbReference type="SAM" id="Phobius"/>
    </source>
</evidence>
<comment type="similarity">
    <text evidence="2 14">Belongs to the major facilitator superfamily. Sugar transporter (TC 2.A.1.1) family.</text>
</comment>
<comment type="catalytic activity">
    <reaction evidence="9">
        <text>D-xylose(out) = D-xylose(in)</text>
        <dbReference type="Rhea" id="RHEA:78427"/>
        <dbReference type="ChEBI" id="CHEBI:53455"/>
    </reaction>
    <physiologicalReaction direction="left-to-right" evidence="9">
        <dbReference type="Rhea" id="RHEA:78428"/>
    </physiologicalReaction>
</comment>
<dbReference type="PROSITE" id="PS00217">
    <property type="entry name" value="SUGAR_TRANSPORT_2"/>
    <property type="match status" value="1"/>
</dbReference>
<evidence type="ECO:0000256" key="1">
    <source>
        <dbReference type="ARBA" id="ARBA00004141"/>
    </source>
</evidence>
<feature type="transmembrane region" description="Helical" evidence="16">
    <location>
        <begin position="48"/>
        <end position="68"/>
    </location>
</feature>
<dbReference type="VEuPathDB" id="FungiDB:PYU1_G012197"/>
<dbReference type="NCBIfam" id="TIGR00879">
    <property type="entry name" value="SP"/>
    <property type="match status" value="1"/>
</dbReference>
<dbReference type="InParanoid" id="K3X4S4"/>
<dbReference type="OMA" id="VTCVLVY"/>
<reference evidence="19" key="2">
    <citation type="submission" date="2010-04" db="EMBL/GenBank/DDBJ databases">
        <authorList>
            <person name="Buell R."/>
            <person name="Hamilton J."/>
            <person name="Hostetler J."/>
        </authorList>
    </citation>
    <scope>NUCLEOTIDE SEQUENCE [LARGE SCALE GENOMIC DNA]</scope>
    <source>
        <strain evidence="19">DAOM:BR144</strain>
    </source>
</reference>
<evidence type="ECO:0000256" key="12">
    <source>
        <dbReference type="ARBA" id="ARBA00044710"/>
    </source>
</evidence>
<name>K3X4S4_GLOUD</name>
<evidence type="ECO:0000256" key="3">
    <source>
        <dbReference type="ARBA" id="ARBA00011738"/>
    </source>
</evidence>
<keyword evidence="19" id="KW-1185">Reference proteome</keyword>
<reference evidence="18" key="3">
    <citation type="submission" date="2015-02" db="UniProtKB">
        <authorList>
            <consortium name="EnsemblProtists"/>
        </authorList>
    </citation>
    <scope>IDENTIFICATION</scope>
    <source>
        <strain evidence="18">DAOM BR144</strain>
    </source>
</reference>
<evidence type="ECO:0000256" key="5">
    <source>
        <dbReference type="ARBA" id="ARBA00022989"/>
    </source>
</evidence>
<reference evidence="19" key="1">
    <citation type="journal article" date="2010" name="Genome Biol.">
        <title>Genome sequence of the necrotrophic plant pathogen Pythium ultimum reveals original pathogenicity mechanisms and effector repertoire.</title>
        <authorList>
            <person name="Levesque C.A."/>
            <person name="Brouwer H."/>
            <person name="Cano L."/>
            <person name="Hamilton J.P."/>
            <person name="Holt C."/>
            <person name="Huitema E."/>
            <person name="Raffaele S."/>
            <person name="Robideau G.P."/>
            <person name="Thines M."/>
            <person name="Win J."/>
            <person name="Zerillo M.M."/>
            <person name="Beakes G.W."/>
            <person name="Boore J.L."/>
            <person name="Busam D."/>
            <person name="Dumas B."/>
            <person name="Ferriera S."/>
            <person name="Fuerstenberg S.I."/>
            <person name="Gachon C.M."/>
            <person name="Gaulin E."/>
            <person name="Govers F."/>
            <person name="Grenville-Briggs L."/>
            <person name="Horner N."/>
            <person name="Hostetler J."/>
            <person name="Jiang R.H."/>
            <person name="Johnson J."/>
            <person name="Krajaejun T."/>
            <person name="Lin H."/>
            <person name="Meijer H.J."/>
            <person name="Moore B."/>
            <person name="Morris P."/>
            <person name="Phuntmart V."/>
            <person name="Puiu D."/>
            <person name="Shetty J."/>
            <person name="Stajich J.E."/>
            <person name="Tripathy S."/>
            <person name="Wawra S."/>
            <person name="van West P."/>
            <person name="Whitty B.R."/>
            <person name="Coutinho P.M."/>
            <person name="Henrissat B."/>
            <person name="Martin F."/>
            <person name="Thomas P.D."/>
            <person name="Tyler B.M."/>
            <person name="De Vries R.P."/>
            <person name="Kamoun S."/>
            <person name="Yandell M."/>
            <person name="Tisserat N."/>
            <person name="Buell C.R."/>
        </authorList>
    </citation>
    <scope>NUCLEOTIDE SEQUENCE</scope>
    <source>
        <strain evidence="19">DAOM:BR144</strain>
    </source>
</reference>
<evidence type="ECO:0000256" key="7">
    <source>
        <dbReference type="ARBA" id="ARBA00044637"/>
    </source>
</evidence>
<dbReference type="InterPro" id="IPR003663">
    <property type="entry name" value="Sugar/inositol_transpt"/>
</dbReference>
<feature type="region of interest" description="Disordered" evidence="15">
    <location>
        <begin position="17"/>
        <end position="43"/>
    </location>
</feature>
<feature type="transmembrane region" description="Helical" evidence="16">
    <location>
        <begin position="452"/>
        <end position="471"/>
    </location>
</feature>
<dbReference type="Proteomes" id="UP000019132">
    <property type="component" value="Unassembled WGS sequence"/>
</dbReference>
<dbReference type="GO" id="GO:0016020">
    <property type="term" value="C:membrane"/>
    <property type="evidence" value="ECO:0007669"/>
    <property type="project" value="UniProtKB-SubCell"/>
</dbReference>
<evidence type="ECO:0000259" key="17">
    <source>
        <dbReference type="PROSITE" id="PS50850"/>
    </source>
</evidence>
<feature type="transmembrane region" description="Helical" evidence="16">
    <location>
        <begin position="377"/>
        <end position="396"/>
    </location>
</feature>
<keyword evidence="5 16" id="KW-1133">Transmembrane helix</keyword>
<dbReference type="Pfam" id="PF00083">
    <property type="entry name" value="Sugar_tr"/>
    <property type="match status" value="1"/>
</dbReference>
<keyword evidence="6 16" id="KW-0472">Membrane</keyword>
<dbReference type="InterPro" id="IPR036259">
    <property type="entry name" value="MFS_trans_sf"/>
</dbReference>
<comment type="catalytic activity">
    <reaction evidence="11">
        <text>D-glucosamine(out) = D-glucosamine(in)</text>
        <dbReference type="Rhea" id="RHEA:78423"/>
        <dbReference type="ChEBI" id="CHEBI:58723"/>
    </reaction>
    <physiologicalReaction direction="left-to-right" evidence="11">
        <dbReference type="Rhea" id="RHEA:78424"/>
    </physiologicalReaction>
</comment>
<evidence type="ECO:0000256" key="6">
    <source>
        <dbReference type="ARBA" id="ARBA00023136"/>
    </source>
</evidence>
<dbReference type="InterPro" id="IPR020846">
    <property type="entry name" value="MFS_dom"/>
</dbReference>
<feature type="compositionally biased region" description="Basic and acidic residues" evidence="15">
    <location>
        <begin position="34"/>
        <end position="43"/>
    </location>
</feature>
<dbReference type="Gene3D" id="1.20.1250.20">
    <property type="entry name" value="MFS general substrate transporter like domains"/>
    <property type="match status" value="1"/>
</dbReference>
<proteinExistence type="inferred from homology"/>
<dbReference type="InterPro" id="IPR005829">
    <property type="entry name" value="Sugar_transporter_CS"/>
</dbReference>
<dbReference type="EnsemblProtists" id="PYU1_T012223">
    <property type="protein sequence ID" value="PYU1_T012223"/>
    <property type="gene ID" value="PYU1_G012197"/>
</dbReference>
<feature type="transmembrane region" description="Helical" evidence="16">
    <location>
        <begin position="142"/>
        <end position="165"/>
    </location>
</feature>
<dbReference type="GO" id="GO:0005351">
    <property type="term" value="F:carbohydrate:proton symporter activity"/>
    <property type="evidence" value="ECO:0007669"/>
    <property type="project" value="TreeGrafter"/>
</dbReference>
<dbReference type="PRINTS" id="PR00171">
    <property type="entry name" value="SUGRTRNSPORT"/>
</dbReference>
<evidence type="ECO:0000256" key="14">
    <source>
        <dbReference type="RuleBase" id="RU003346"/>
    </source>
</evidence>
<dbReference type="PANTHER" id="PTHR48022">
    <property type="entry name" value="PLASTIDIC GLUCOSE TRANSPORTER 4"/>
    <property type="match status" value="1"/>
</dbReference>